<reference evidence="2 3" key="1">
    <citation type="submission" date="2019-05" db="EMBL/GenBank/DDBJ databases">
        <title>Another draft genome of Portunus trituberculatus and its Hox gene families provides insights of decapod evolution.</title>
        <authorList>
            <person name="Jeong J.-H."/>
            <person name="Song I."/>
            <person name="Kim S."/>
            <person name="Choi T."/>
            <person name="Kim D."/>
            <person name="Ryu S."/>
            <person name="Kim W."/>
        </authorList>
    </citation>
    <scope>NUCLEOTIDE SEQUENCE [LARGE SCALE GENOMIC DNA]</scope>
    <source>
        <tissue evidence="2">Muscle</tissue>
    </source>
</reference>
<feature type="transmembrane region" description="Helical" evidence="1">
    <location>
        <begin position="6"/>
        <end position="27"/>
    </location>
</feature>
<dbReference type="AlphaFoldDB" id="A0A5B7F318"/>
<dbReference type="EMBL" id="VSRR010005178">
    <property type="protein sequence ID" value="MPC41770.1"/>
    <property type="molecule type" value="Genomic_DNA"/>
</dbReference>
<evidence type="ECO:0000313" key="2">
    <source>
        <dbReference type="EMBL" id="MPC41770.1"/>
    </source>
</evidence>
<dbReference type="Proteomes" id="UP000324222">
    <property type="component" value="Unassembled WGS sequence"/>
</dbReference>
<evidence type="ECO:0000313" key="3">
    <source>
        <dbReference type="Proteomes" id="UP000324222"/>
    </source>
</evidence>
<evidence type="ECO:0000256" key="1">
    <source>
        <dbReference type="SAM" id="Phobius"/>
    </source>
</evidence>
<protein>
    <submittedName>
        <fullName evidence="2">Uncharacterized protein</fullName>
    </submittedName>
</protein>
<proteinExistence type="predicted"/>
<accession>A0A5B7F318</accession>
<gene>
    <name evidence="2" type="ORF">E2C01_035373</name>
</gene>
<keyword evidence="1" id="KW-0472">Membrane</keyword>
<name>A0A5B7F318_PORTR</name>
<comment type="caution">
    <text evidence="2">The sequence shown here is derived from an EMBL/GenBank/DDBJ whole genome shotgun (WGS) entry which is preliminary data.</text>
</comment>
<keyword evidence="1" id="KW-1133">Transmembrane helix</keyword>
<sequence>MVVVVVVLVVVVVVVLVVVVVAVVVVVSRVTKTNQLPYSNHVTTNFVLECEQYQTRSTDCTQHCAIS</sequence>
<keyword evidence="3" id="KW-1185">Reference proteome</keyword>
<keyword evidence="1" id="KW-0812">Transmembrane</keyword>
<organism evidence="2 3">
    <name type="scientific">Portunus trituberculatus</name>
    <name type="common">Swimming crab</name>
    <name type="synonym">Neptunus trituberculatus</name>
    <dbReference type="NCBI Taxonomy" id="210409"/>
    <lineage>
        <taxon>Eukaryota</taxon>
        <taxon>Metazoa</taxon>
        <taxon>Ecdysozoa</taxon>
        <taxon>Arthropoda</taxon>
        <taxon>Crustacea</taxon>
        <taxon>Multicrustacea</taxon>
        <taxon>Malacostraca</taxon>
        <taxon>Eumalacostraca</taxon>
        <taxon>Eucarida</taxon>
        <taxon>Decapoda</taxon>
        <taxon>Pleocyemata</taxon>
        <taxon>Brachyura</taxon>
        <taxon>Eubrachyura</taxon>
        <taxon>Portunoidea</taxon>
        <taxon>Portunidae</taxon>
        <taxon>Portuninae</taxon>
        <taxon>Portunus</taxon>
    </lineage>
</organism>